<evidence type="ECO:0000259" key="11">
    <source>
        <dbReference type="PROSITE" id="PS50106"/>
    </source>
</evidence>
<dbReference type="PROSITE" id="PS50106">
    <property type="entry name" value="PDZ"/>
    <property type="match status" value="1"/>
</dbReference>
<dbReference type="SUPFAM" id="SSF52096">
    <property type="entry name" value="ClpP/crotonase"/>
    <property type="match status" value="1"/>
</dbReference>
<dbReference type="InterPro" id="IPR012393">
    <property type="entry name" value="Tricorn_protease"/>
</dbReference>
<dbReference type="AlphaFoldDB" id="A0A1W2G964"/>
<dbReference type="SMART" id="SM00245">
    <property type="entry name" value="TSPc"/>
    <property type="match status" value="1"/>
</dbReference>
<name>A0A1W2G964_REIFA</name>
<gene>
    <name evidence="12" type="ORF">SAMN04488029_1343</name>
</gene>
<feature type="signal peptide" evidence="10">
    <location>
        <begin position="1"/>
        <end position="19"/>
    </location>
</feature>
<dbReference type="InterPro" id="IPR029045">
    <property type="entry name" value="ClpP/crotonase-like_dom_sf"/>
</dbReference>
<dbReference type="InterPro" id="IPR028204">
    <property type="entry name" value="Tricorn_C1"/>
</dbReference>
<keyword evidence="10" id="KW-0732">Signal</keyword>
<feature type="chain" id="PRO_5013366189" description="Tricorn protease homolog" evidence="10">
    <location>
        <begin position="20"/>
        <end position="1083"/>
    </location>
</feature>
<dbReference type="Gene3D" id="2.30.42.10">
    <property type="match status" value="1"/>
</dbReference>
<evidence type="ECO:0000256" key="6">
    <source>
        <dbReference type="ARBA" id="ARBA00022825"/>
    </source>
</evidence>
<dbReference type="EMBL" id="FWYF01000001">
    <property type="protein sequence ID" value="SMD32982.1"/>
    <property type="molecule type" value="Genomic_DNA"/>
</dbReference>
<keyword evidence="13" id="KW-1185">Reference proteome</keyword>
<evidence type="ECO:0000256" key="10">
    <source>
        <dbReference type="SAM" id="SignalP"/>
    </source>
</evidence>
<evidence type="ECO:0000256" key="8">
    <source>
        <dbReference type="PIRSR" id="PIRSR036421-1"/>
    </source>
</evidence>
<evidence type="ECO:0000256" key="3">
    <source>
        <dbReference type="ARBA" id="ARBA00022490"/>
    </source>
</evidence>
<dbReference type="InterPro" id="IPR015943">
    <property type="entry name" value="WD40/YVTN_repeat-like_dom_sf"/>
</dbReference>
<feature type="active site" description="Charge relay system" evidence="8">
    <location>
        <position position="760"/>
    </location>
</feature>
<dbReference type="Pfam" id="PF26549">
    <property type="entry name" value="Tricorn_N"/>
    <property type="match status" value="1"/>
</dbReference>
<organism evidence="12 13">
    <name type="scientific">Reichenbachiella faecimaris</name>
    <dbReference type="NCBI Taxonomy" id="692418"/>
    <lineage>
        <taxon>Bacteria</taxon>
        <taxon>Pseudomonadati</taxon>
        <taxon>Bacteroidota</taxon>
        <taxon>Cytophagia</taxon>
        <taxon>Cytophagales</taxon>
        <taxon>Reichenbachiellaceae</taxon>
        <taxon>Reichenbachiella</taxon>
    </lineage>
</organism>
<dbReference type="PIRSF" id="PIRSF036421">
    <property type="entry name" value="Tricorn_protease"/>
    <property type="match status" value="1"/>
</dbReference>
<dbReference type="InterPro" id="IPR029414">
    <property type="entry name" value="Tricorn_PDZ"/>
</dbReference>
<protein>
    <recommendedName>
        <fullName evidence="7">Tricorn protease homolog</fullName>
        <ecNumber evidence="7">3.4.21.-</ecNumber>
    </recommendedName>
</protein>
<evidence type="ECO:0000256" key="9">
    <source>
        <dbReference type="SAM" id="MobiDB-lite"/>
    </source>
</evidence>
<comment type="similarity">
    <text evidence="2 7">Belongs to the peptidase S41B family.</text>
</comment>
<evidence type="ECO:0000256" key="4">
    <source>
        <dbReference type="ARBA" id="ARBA00022670"/>
    </source>
</evidence>
<dbReference type="STRING" id="692418.SAMN04488029_1343"/>
<dbReference type="Pfam" id="PF03572">
    <property type="entry name" value="Peptidase_S41"/>
    <property type="match status" value="1"/>
</dbReference>
<dbReference type="Proteomes" id="UP000192472">
    <property type="component" value="Unassembled WGS sequence"/>
</dbReference>
<sequence length="1083" mass="121363">MQRLTLTIFAWAMAFSSFAQITNPLINFPTLSPDGNTIAFAYQGDIWTADANGSNPRRLTIHEGYETNPLWTPDGQGLVFRSDRNGNNDVYVINLTGGLPKQLTFHSSSDSPSDVTKDGKVLFHGNRNYRQIEWDNEVQMVNLSGGTPYRYLNALGFYATQSPNGRFVAFVKGSCRDEREAYNGPANTDIWLYDSQNNAYSQLTTDTHNDIYPKWGNDQTLFIQSARSGRYNVHQISLDANGAKSGDIQAITLFTDMGISSFSVGNRGQTILLNKGDQLISVNVATKQTSDINLTIGSDYRFDPIERKSYSKDVDQIIPSPSGKYSALVIRGEIFITENDKEKSRTINLSNSPYRDLEPQWVNDSTLVFISDRGGNYDIYAVRSADSKEGDLFKTLKLDVSKITSTTEEESGLVISPDFKTLVFMRGGGQLLTASISSKGFISNEKTLLNGWAQPYGLSWSPDSKWLAYSMEDLNFNEEIFILKADGSKSPVNISMHPKLDSDPTWSPDGSKLVFTSARSNGDYDIWYLWLKKSDWEKTADEWKYEDEVVEKPKSEPESSKKKKNAKSDDKKEDDGIAPIQIDFEDIHERLEQVTSFYGNEINPLVSKDGKTIYYRTSSDGWGKPAKVDIDLYKISWDKKDHTAITTGGEEPSSLYMDAKNEYIYATLKGGKPVRFKLAGDKKESLPISAKLNIEFKEELNQIFEEAWKALDQQFYDPNFHGQDFDALKATYKPLAMKASTREDFNTVFNQMLGQINASHMGLYRGDLRKDVQSTTTGLIGVELKPVTDGVQVIGKLPQMPADREISTISVGETITTVNGTPINSGVNYYDLMNNTADERVLLTVKNTSGQNREVEIRPVSSNSNARYKAWVQEKKKLVDEYSNGQLGYIHIQAMGWASFERFERELAAAGYGKKGIVIDVRFNGGGWTTDHLMAILNVKQHAYTIPRGATESLDNNKEFTDYYPYSERLPLPAWTKPSITLCNESSYSNAEIFAHAYKHLGIGTLVGKPTFGAVISTSGRGLIDGSWIRLPYRAWYVKATGENMELGPALPDIVLDNAPDERSRNEDSQLKKATEQLLKEIK</sequence>
<feature type="active site" description="Nucleophile" evidence="8">
    <location>
        <position position="989"/>
    </location>
</feature>
<evidence type="ECO:0000256" key="2">
    <source>
        <dbReference type="ARBA" id="ARBA00008524"/>
    </source>
</evidence>
<keyword evidence="4 7" id="KW-0645">Protease</keyword>
<feature type="region of interest" description="Disordered" evidence="9">
    <location>
        <begin position="1060"/>
        <end position="1083"/>
    </location>
</feature>
<dbReference type="PANTHER" id="PTHR43253:SF1">
    <property type="entry name" value="TRICORN PROTEASE HOMOLOG 2-RELATED"/>
    <property type="match status" value="1"/>
</dbReference>
<dbReference type="InterPro" id="IPR011659">
    <property type="entry name" value="WD40"/>
</dbReference>
<dbReference type="Pfam" id="PF14684">
    <property type="entry name" value="Tricorn_C1"/>
    <property type="match status" value="1"/>
</dbReference>
<dbReference type="Gene3D" id="2.120.10.60">
    <property type="entry name" value="Tricorn protease N-terminal domain"/>
    <property type="match status" value="1"/>
</dbReference>
<dbReference type="EC" id="3.4.21.-" evidence="7"/>
<dbReference type="Gene3D" id="3.30.750.44">
    <property type="match status" value="1"/>
</dbReference>
<dbReference type="InterPro" id="IPR001478">
    <property type="entry name" value="PDZ"/>
</dbReference>
<dbReference type="CDD" id="cd07562">
    <property type="entry name" value="Peptidase_S41_TRI"/>
    <property type="match status" value="1"/>
</dbReference>
<dbReference type="GO" id="GO:0008236">
    <property type="term" value="F:serine-type peptidase activity"/>
    <property type="evidence" value="ECO:0007669"/>
    <property type="project" value="UniProtKB-UniRule"/>
</dbReference>
<evidence type="ECO:0000313" key="12">
    <source>
        <dbReference type="EMBL" id="SMD32982.1"/>
    </source>
</evidence>
<dbReference type="Gene3D" id="2.120.10.30">
    <property type="entry name" value="TolB, C-terminal domain"/>
    <property type="match status" value="1"/>
</dbReference>
<feature type="region of interest" description="Disordered" evidence="9">
    <location>
        <begin position="547"/>
        <end position="575"/>
    </location>
</feature>
<dbReference type="InterPro" id="IPR011042">
    <property type="entry name" value="6-blade_b-propeller_TolB-like"/>
</dbReference>
<dbReference type="Gene3D" id="3.90.226.10">
    <property type="entry name" value="2-enoyl-CoA Hydratase, Chain A, domain 1"/>
    <property type="match status" value="1"/>
</dbReference>
<keyword evidence="5 7" id="KW-0378">Hydrolase</keyword>
<dbReference type="SUPFAM" id="SSF69304">
    <property type="entry name" value="Tricorn protease N-terminal domain"/>
    <property type="match status" value="1"/>
</dbReference>
<feature type="domain" description="PDZ" evidence="11">
    <location>
        <begin position="769"/>
        <end position="850"/>
    </location>
</feature>
<dbReference type="InterPro" id="IPR036034">
    <property type="entry name" value="PDZ_sf"/>
</dbReference>
<proteinExistence type="inferred from homology"/>
<comment type="subcellular location">
    <subcellularLocation>
        <location evidence="1 7">Cytoplasm</location>
    </subcellularLocation>
</comment>
<dbReference type="Pfam" id="PF07676">
    <property type="entry name" value="PD40"/>
    <property type="match status" value="3"/>
</dbReference>
<evidence type="ECO:0000256" key="1">
    <source>
        <dbReference type="ARBA" id="ARBA00004496"/>
    </source>
</evidence>
<accession>A0A1W2G964</accession>
<dbReference type="GO" id="GO:0006508">
    <property type="term" value="P:proteolysis"/>
    <property type="evidence" value="ECO:0007669"/>
    <property type="project" value="UniProtKB-UniRule"/>
</dbReference>
<reference evidence="12 13" key="1">
    <citation type="submission" date="2017-04" db="EMBL/GenBank/DDBJ databases">
        <authorList>
            <person name="Afonso C.L."/>
            <person name="Miller P.J."/>
            <person name="Scott M.A."/>
            <person name="Spackman E."/>
            <person name="Goraichik I."/>
            <person name="Dimitrov K.M."/>
            <person name="Suarez D.L."/>
            <person name="Swayne D.E."/>
        </authorList>
    </citation>
    <scope>NUCLEOTIDE SEQUENCE [LARGE SCALE GENOMIC DNA]</scope>
    <source>
        <strain evidence="12 13">DSM 26133</strain>
    </source>
</reference>
<evidence type="ECO:0000256" key="5">
    <source>
        <dbReference type="ARBA" id="ARBA00022801"/>
    </source>
</evidence>
<dbReference type="InterPro" id="IPR005151">
    <property type="entry name" value="Tail-specific_protease"/>
</dbReference>
<dbReference type="OrthoDB" id="9815657at2"/>
<dbReference type="GO" id="GO:0005737">
    <property type="term" value="C:cytoplasm"/>
    <property type="evidence" value="ECO:0007669"/>
    <property type="project" value="UniProtKB-SubCell"/>
</dbReference>
<dbReference type="SUPFAM" id="SSF82171">
    <property type="entry name" value="DPP6 N-terminal domain-like"/>
    <property type="match status" value="1"/>
</dbReference>
<dbReference type="Gene3D" id="2.130.10.10">
    <property type="entry name" value="YVTN repeat-like/Quinoprotein amine dehydrogenase"/>
    <property type="match status" value="1"/>
</dbReference>
<dbReference type="RefSeq" id="WP_084371614.1">
    <property type="nucleotide sequence ID" value="NZ_FWYF01000001.1"/>
</dbReference>
<dbReference type="SUPFAM" id="SSF50156">
    <property type="entry name" value="PDZ domain-like"/>
    <property type="match status" value="1"/>
</dbReference>
<feature type="active site" description="Charge relay system" evidence="8">
    <location>
        <position position="1046"/>
    </location>
</feature>
<comment type="function">
    <text evidence="7">Degrades oligopeptides.</text>
</comment>
<dbReference type="Pfam" id="PF14685">
    <property type="entry name" value="PDZ_Tricorn"/>
    <property type="match status" value="1"/>
</dbReference>
<evidence type="ECO:0000256" key="7">
    <source>
        <dbReference type="PIRNR" id="PIRNR036421"/>
    </source>
</evidence>
<evidence type="ECO:0000313" key="13">
    <source>
        <dbReference type="Proteomes" id="UP000192472"/>
    </source>
</evidence>
<keyword evidence="6 7" id="KW-0720">Serine protease</keyword>
<dbReference type="PANTHER" id="PTHR43253">
    <property type="entry name" value="TRICORN PROTEASE HOMOLOG 2-RELATED"/>
    <property type="match status" value="1"/>
</dbReference>
<keyword evidence="3 7" id="KW-0963">Cytoplasm</keyword>